<dbReference type="InterPro" id="IPR007588">
    <property type="entry name" value="Znf_FLYWCH"/>
</dbReference>
<keyword evidence="6" id="KW-1185">Reference proteome</keyword>
<keyword evidence="2" id="KW-0863">Zinc-finger</keyword>
<dbReference type="Proteomes" id="UP001374579">
    <property type="component" value="Unassembled WGS sequence"/>
</dbReference>
<feature type="domain" description="FLYWCH-type" evidence="4">
    <location>
        <begin position="7"/>
        <end position="69"/>
    </location>
</feature>
<organism evidence="5 6">
    <name type="scientific">Littorina saxatilis</name>
    <dbReference type="NCBI Taxonomy" id="31220"/>
    <lineage>
        <taxon>Eukaryota</taxon>
        <taxon>Metazoa</taxon>
        <taxon>Spiralia</taxon>
        <taxon>Lophotrochozoa</taxon>
        <taxon>Mollusca</taxon>
        <taxon>Gastropoda</taxon>
        <taxon>Caenogastropoda</taxon>
        <taxon>Littorinimorpha</taxon>
        <taxon>Littorinoidea</taxon>
        <taxon>Littorinidae</taxon>
        <taxon>Littorina</taxon>
    </lineage>
</organism>
<dbReference type="GO" id="GO:0008270">
    <property type="term" value="F:zinc ion binding"/>
    <property type="evidence" value="ECO:0007669"/>
    <property type="project" value="UniProtKB-KW"/>
</dbReference>
<evidence type="ECO:0000256" key="3">
    <source>
        <dbReference type="ARBA" id="ARBA00022833"/>
    </source>
</evidence>
<evidence type="ECO:0000259" key="4">
    <source>
        <dbReference type="Pfam" id="PF04500"/>
    </source>
</evidence>
<evidence type="ECO:0000256" key="2">
    <source>
        <dbReference type="ARBA" id="ARBA00022771"/>
    </source>
</evidence>
<dbReference type="EMBL" id="JBAMIC010000002">
    <property type="protein sequence ID" value="KAK7112331.1"/>
    <property type="molecule type" value="Genomic_DNA"/>
</dbReference>
<comment type="caution">
    <text evidence="5">The sequence shown here is derived from an EMBL/GenBank/DDBJ whole genome shotgun (WGS) entry which is preliminary data.</text>
</comment>
<dbReference type="AlphaFoldDB" id="A0AAN9BTM2"/>
<dbReference type="Pfam" id="PF04500">
    <property type="entry name" value="FLYWCH"/>
    <property type="match status" value="1"/>
</dbReference>
<name>A0AAN9BTM2_9CAEN</name>
<dbReference type="Gene3D" id="2.20.25.240">
    <property type="match status" value="1"/>
</dbReference>
<accession>A0AAN9BTM2</accession>
<gene>
    <name evidence="5" type="ORF">V1264_011802</name>
</gene>
<keyword evidence="3" id="KW-0862">Zinc</keyword>
<protein>
    <recommendedName>
        <fullName evidence="4">FLYWCH-type domain-containing protein</fullName>
    </recommendedName>
</protein>
<evidence type="ECO:0000313" key="6">
    <source>
        <dbReference type="Proteomes" id="UP001374579"/>
    </source>
</evidence>
<sequence length="202" mass="23194">MARVVGGERGGRVLLNEGFRYHHNRTARDKIYWKCWRPHCRAGLQTNVFDRQGDHNQAVLVLGASPHIHGEEGEFLDYSETLNRMRLQIRGDPTLPIRAVYDREVVGADARGVENVPAFHSVRSTLNRTRMQQIPPIPANFEEVLIEGVWATTQRESRFLLEQDNFWQYVMFATDQALREHDAQPSTLMGLSSHARDPTISF</sequence>
<keyword evidence="1" id="KW-0479">Metal-binding</keyword>
<reference evidence="5 6" key="1">
    <citation type="submission" date="2024-02" db="EMBL/GenBank/DDBJ databases">
        <title>Chromosome-scale genome assembly of the rough periwinkle Littorina saxatilis.</title>
        <authorList>
            <person name="De Jode A."/>
            <person name="Faria R."/>
            <person name="Formenti G."/>
            <person name="Sims Y."/>
            <person name="Smith T.P."/>
            <person name="Tracey A."/>
            <person name="Wood J.M.D."/>
            <person name="Zagrodzka Z.B."/>
            <person name="Johannesson K."/>
            <person name="Butlin R.K."/>
            <person name="Leder E.H."/>
        </authorList>
    </citation>
    <scope>NUCLEOTIDE SEQUENCE [LARGE SCALE GENOMIC DNA]</scope>
    <source>
        <strain evidence="5">Snail1</strain>
        <tissue evidence="5">Muscle</tissue>
    </source>
</reference>
<evidence type="ECO:0000313" key="5">
    <source>
        <dbReference type="EMBL" id="KAK7112331.1"/>
    </source>
</evidence>
<proteinExistence type="predicted"/>
<evidence type="ECO:0000256" key="1">
    <source>
        <dbReference type="ARBA" id="ARBA00022723"/>
    </source>
</evidence>